<protein>
    <submittedName>
        <fullName evidence="1">Uncharacterized protein</fullName>
    </submittedName>
</protein>
<comment type="caution">
    <text evidence="1">The sequence shown here is derived from an EMBL/GenBank/DDBJ whole genome shotgun (WGS) entry which is preliminary data.</text>
</comment>
<name>A0A0C2A6I6_9BACT</name>
<evidence type="ECO:0000313" key="2">
    <source>
        <dbReference type="Proteomes" id="UP000031599"/>
    </source>
</evidence>
<dbReference type="AlphaFoldDB" id="A0A0C2A6I6"/>
<reference evidence="1 2" key="1">
    <citation type="submission" date="2014-12" db="EMBL/GenBank/DDBJ databases">
        <title>Genome assembly of Enhygromyxa salina DSM 15201.</title>
        <authorList>
            <person name="Sharma G."/>
            <person name="Subramanian S."/>
        </authorList>
    </citation>
    <scope>NUCLEOTIDE SEQUENCE [LARGE SCALE GENOMIC DNA]</scope>
    <source>
        <strain evidence="1 2">DSM 15201</strain>
    </source>
</reference>
<sequence length="73" mass="7574">MPPRAVDQQQSKFAPGAGTTVLVASSKQKFKVSPAAVNFAAIASRTSFLSATDARPPITIDLSVRRVPCSASA</sequence>
<evidence type="ECO:0000313" key="1">
    <source>
        <dbReference type="EMBL" id="KIG18993.1"/>
    </source>
</evidence>
<gene>
    <name evidence="1" type="ORF">DB30_06604</name>
</gene>
<dbReference type="Proteomes" id="UP000031599">
    <property type="component" value="Unassembled WGS sequence"/>
</dbReference>
<proteinExistence type="predicted"/>
<dbReference type="EMBL" id="JMCC02000007">
    <property type="protein sequence ID" value="KIG18993.1"/>
    <property type="molecule type" value="Genomic_DNA"/>
</dbReference>
<accession>A0A0C2A6I6</accession>
<organism evidence="1 2">
    <name type="scientific">Enhygromyxa salina</name>
    <dbReference type="NCBI Taxonomy" id="215803"/>
    <lineage>
        <taxon>Bacteria</taxon>
        <taxon>Pseudomonadati</taxon>
        <taxon>Myxococcota</taxon>
        <taxon>Polyangia</taxon>
        <taxon>Nannocystales</taxon>
        <taxon>Nannocystaceae</taxon>
        <taxon>Enhygromyxa</taxon>
    </lineage>
</organism>